<feature type="domain" description="EAL" evidence="2">
    <location>
        <begin position="586"/>
        <end position="836"/>
    </location>
</feature>
<dbReference type="SMART" id="SM00304">
    <property type="entry name" value="HAMP"/>
    <property type="match status" value="1"/>
</dbReference>
<reference evidence="5 6" key="1">
    <citation type="submission" date="2024-08" db="EMBL/GenBank/DDBJ databases">
        <title>Whole-genome sequencing of halo(alkali)philic microorganisms from hypersaline lakes.</title>
        <authorList>
            <person name="Sorokin D.Y."/>
            <person name="Merkel A.Y."/>
            <person name="Messina E."/>
            <person name="Yakimov M."/>
        </authorList>
    </citation>
    <scope>NUCLEOTIDE SEQUENCE [LARGE SCALE GENOMIC DNA]</scope>
    <source>
        <strain evidence="5 6">Cl-TMA</strain>
    </source>
</reference>
<dbReference type="PANTHER" id="PTHR44757:SF2">
    <property type="entry name" value="BIOFILM ARCHITECTURE MAINTENANCE PROTEIN MBAA"/>
    <property type="match status" value="1"/>
</dbReference>
<dbReference type="PANTHER" id="PTHR44757">
    <property type="entry name" value="DIGUANYLATE CYCLASE DGCP"/>
    <property type="match status" value="1"/>
</dbReference>
<dbReference type="PROSITE" id="PS50887">
    <property type="entry name" value="GGDEF"/>
    <property type="match status" value="1"/>
</dbReference>
<dbReference type="Pfam" id="PF00563">
    <property type="entry name" value="EAL"/>
    <property type="match status" value="1"/>
</dbReference>
<protein>
    <submittedName>
        <fullName evidence="5">Bifunctional diguanylate cyclase/phosphodiesterase</fullName>
    </submittedName>
</protein>
<dbReference type="SMART" id="SM00052">
    <property type="entry name" value="EAL"/>
    <property type="match status" value="1"/>
</dbReference>
<dbReference type="PROSITE" id="PS50883">
    <property type="entry name" value="EAL"/>
    <property type="match status" value="1"/>
</dbReference>
<dbReference type="InterPro" id="IPR001633">
    <property type="entry name" value="EAL_dom"/>
</dbReference>
<dbReference type="CDD" id="cd01949">
    <property type="entry name" value="GGDEF"/>
    <property type="match status" value="1"/>
</dbReference>
<feature type="domain" description="GGDEF" evidence="4">
    <location>
        <begin position="446"/>
        <end position="578"/>
    </location>
</feature>
<dbReference type="PROSITE" id="PS50885">
    <property type="entry name" value="HAMP"/>
    <property type="match status" value="1"/>
</dbReference>
<evidence type="ECO:0000259" key="2">
    <source>
        <dbReference type="PROSITE" id="PS50883"/>
    </source>
</evidence>
<accession>A0ABV4TTC1</accession>
<keyword evidence="1" id="KW-0472">Membrane</keyword>
<evidence type="ECO:0000256" key="1">
    <source>
        <dbReference type="SAM" id="Phobius"/>
    </source>
</evidence>
<dbReference type="CDD" id="cd01948">
    <property type="entry name" value="EAL"/>
    <property type="match status" value="1"/>
</dbReference>
<dbReference type="InterPro" id="IPR043128">
    <property type="entry name" value="Rev_trsase/Diguanyl_cyclase"/>
</dbReference>
<dbReference type="Gene3D" id="3.20.20.450">
    <property type="entry name" value="EAL domain"/>
    <property type="match status" value="1"/>
</dbReference>
<evidence type="ECO:0000259" key="4">
    <source>
        <dbReference type="PROSITE" id="PS50887"/>
    </source>
</evidence>
<evidence type="ECO:0000313" key="6">
    <source>
        <dbReference type="Proteomes" id="UP001575181"/>
    </source>
</evidence>
<feature type="domain" description="HAMP" evidence="3">
    <location>
        <begin position="358"/>
        <end position="410"/>
    </location>
</feature>
<dbReference type="EMBL" id="JBGUAW010000004">
    <property type="protein sequence ID" value="MFA9460527.1"/>
    <property type="molecule type" value="Genomic_DNA"/>
</dbReference>
<dbReference type="InterPro" id="IPR000160">
    <property type="entry name" value="GGDEF_dom"/>
</dbReference>
<dbReference type="SUPFAM" id="SSF141868">
    <property type="entry name" value="EAL domain-like"/>
    <property type="match status" value="1"/>
</dbReference>
<dbReference type="Proteomes" id="UP001575181">
    <property type="component" value="Unassembled WGS sequence"/>
</dbReference>
<feature type="transmembrane region" description="Helical" evidence="1">
    <location>
        <begin position="336"/>
        <end position="356"/>
    </location>
</feature>
<proteinExistence type="predicted"/>
<evidence type="ECO:0000259" key="3">
    <source>
        <dbReference type="PROSITE" id="PS50885"/>
    </source>
</evidence>
<comment type="caution">
    <text evidence="5">The sequence shown here is derived from an EMBL/GenBank/DDBJ whole genome shotgun (WGS) entry which is preliminary data.</text>
</comment>
<dbReference type="Pfam" id="PF00990">
    <property type="entry name" value="GGDEF"/>
    <property type="match status" value="1"/>
</dbReference>
<evidence type="ECO:0000313" key="5">
    <source>
        <dbReference type="EMBL" id="MFA9460527.1"/>
    </source>
</evidence>
<keyword evidence="1" id="KW-0812">Transmembrane</keyword>
<keyword evidence="1" id="KW-1133">Transmembrane helix</keyword>
<organism evidence="5 6">
    <name type="scientific">Thiohalorhabdus methylotrophus</name>
    <dbReference type="NCBI Taxonomy" id="3242694"/>
    <lineage>
        <taxon>Bacteria</taxon>
        <taxon>Pseudomonadati</taxon>
        <taxon>Pseudomonadota</taxon>
        <taxon>Gammaproteobacteria</taxon>
        <taxon>Thiohalorhabdales</taxon>
        <taxon>Thiohalorhabdaceae</taxon>
        <taxon>Thiohalorhabdus</taxon>
    </lineage>
</organism>
<dbReference type="SUPFAM" id="SSF55073">
    <property type="entry name" value="Nucleotide cyclase"/>
    <property type="match status" value="1"/>
</dbReference>
<dbReference type="Gene3D" id="3.30.70.270">
    <property type="match status" value="1"/>
</dbReference>
<dbReference type="InterPro" id="IPR003660">
    <property type="entry name" value="HAMP_dom"/>
</dbReference>
<dbReference type="InterPro" id="IPR029787">
    <property type="entry name" value="Nucleotide_cyclase"/>
</dbReference>
<sequence length="836" mass="93607">MARKSSVPLPWRLLNSLRGRYLLGAFLVLAILLVSSWSAESYLRYEQEERTRHFQQRQQALEASRVIRDAFWEAEHQLQAFVLTPGPQSRRKALAAIRRAHKGAQHLRKLAWVRSNDQQSLAAGLLKDFRQLEDKARKLLALRSSPDRLYPALRIMRENLAPAGTAFLNAAQLALAADPIPAAQPGARIDHLFRETRYQWSRMIGEFRLYVTARIGMLGGAQDHTRIANLETYFSAVQDNLSRLDALDRRGLLSLAQRRALRTMEEQSEHWHDAYQQVRKLYTTHNWREDFPLITGSLHPLYRSIQGALIRLDKRIKEAATREADSMATVAGNLTAILWSLLVIHLGVLVLGYTILHRGILSPLARVATAIKGEAEGETELPALPGGPREIEDLTNAFGTMRQEVRSRESELQHQAFHDPLTDLPNRTLLEDRLSQAVRKSRRQGTSGALVMLDLDFFKEINDTFGHPTGDKVLVEVAQRLREVLRETDTAARFGGDEFGILLPDTDGDAAKHVAGKLLSRLQAPLRSGNGDLHIGGSMGIALFPEHGEDPETLIRRADLAMYEAKRLRQGFVEFHSDHLPDTVERLTRVGDLYADILHDRVELHFQPQVDLATSRVVGAEALLRWGPPGTNPLPPPDVFGMAERAGVFHALTQRVFNAAVRECAGWRNTGKDLRIAINLTVNDLQAGGLVDDIRTHLTAWDLPASRLELEITENAVVADTERAKRTLGELRDLGIRVAVDDYGTGYSSLGYLKELPVDILKIDKSFMTGLSEEPRNQAIVRSTIDLGHSLDLQVVAEGVESPRALDLLLGWNCDRAQGFHLGEPCSGVDWRERFA</sequence>
<dbReference type="InterPro" id="IPR052155">
    <property type="entry name" value="Biofilm_reg_signaling"/>
</dbReference>
<keyword evidence="6" id="KW-1185">Reference proteome</keyword>
<dbReference type="SMART" id="SM00267">
    <property type="entry name" value="GGDEF"/>
    <property type="match status" value="1"/>
</dbReference>
<dbReference type="Gene3D" id="6.10.340.10">
    <property type="match status" value="1"/>
</dbReference>
<dbReference type="InterPro" id="IPR035919">
    <property type="entry name" value="EAL_sf"/>
</dbReference>
<dbReference type="RefSeq" id="WP_373655311.1">
    <property type="nucleotide sequence ID" value="NZ_JBGUAW010000004.1"/>
</dbReference>
<name>A0ABV4TTC1_9GAMM</name>
<gene>
    <name evidence="5" type="ORF">ACERLL_06760</name>
</gene>
<dbReference type="NCBIfam" id="TIGR00254">
    <property type="entry name" value="GGDEF"/>
    <property type="match status" value="1"/>
</dbReference>